<evidence type="ECO:0000256" key="1">
    <source>
        <dbReference type="SAM" id="Phobius"/>
    </source>
</evidence>
<evidence type="ECO:0000313" key="3">
    <source>
        <dbReference type="Proteomes" id="UP001595923"/>
    </source>
</evidence>
<dbReference type="EMBL" id="JBHSFQ010000010">
    <property type="protein sequence ID" value="MFC4562813.1"/>
    <property type="molecule type" value="Genomic_DNA"/>
</dbReference>
<sequence length="70" mass="7248">MHVDRTAGLVVGRIVVLLIIALLVCVLVWMGQNVYAVMAGVGSVGLAASATARRIVPDRGGESRGELSDS</sequence>
<name>A0ABV9DZQ3_9ACTN</name>
<evidence type="ECO:0000313" key="2">
    <source>
        <dbReference type="EMBL" id="MFC4562813.1"/>
    </source>
</evidence>
<keyword evidence="1" id="KW-0472">Membrane</keyword>
<dbReference type="RefSeq" id="WP_378574305.1">
    <property type="nucleotide sequence ID" value="NZ_JBHSFQ010000010.1"/>
</dbReference>
<keyword evidence="1" id="KW-0812">Transmembrane</keyword>
<proteinExistence type="predicted"/>
<comment type="caution">
    <text evidence="2">The sequence shown here is derived from an EMBL/GenBank/DDBJ whole genome shotgun (WGS) entry which is preliminary data.</text>
</comment>
<feature type="transmembrane region" description="Helical" evidence="1">
    <location>
        <begin position="7"/>
        <end position="29"/>
    </location>
</feature>
<dbReference type="Proteomes" id="UP001595923">
    <property type="component" value="Unassembled WGS sequence"/>
</dbReference>
<reference evidence="3" key="1">
    <citation type="journal article" date="2019" name="Int. J. Syst. Evol. Microbiol.">
        <title>The Global Catalogue of Microorganisms (GCM) 10K type strain sequencing project: providing services to taxonomists for standard genome sequencing and annotation.</title>
        <authorList>
            <consortium name="The Broad Institute Genomics Platform"/>
            <consortium name="The Broad Institute Genome Sequencing Center for Infectious Disease"/>
            <person name="Wu L."/>
            <person name="Ma J."/>
        </authorList>
    </citation>
    <scope>NUCLEOTIDE SEQUENCE [LARGE SCALE GENOMIC DNA]</scope>
    <source>
        <strain evidence="3">XZYJ18</strain>
    </source>
</reference>
<gene>
    <name evidence="2" type="ORF">ACFO4E_13180</name>
</gene>
<protein>
    <submittedName>
        <fullName evidence="2">Uncharacterized protein</fullName>
    </submittedName>
</protein>
<organism evidence="2 3">
    <name type="scientific">Nocardiopsis mangrovi</name>
    <dbReference type="NCBI Taxonomy" id="1179818"/>
    <lineage>
        <taxon>Bacteria</taxon>
        <taxon>Bacillati</taxon>
        <taxon>Actinomycetota</taxon>
        <taxon>Actinomycetes</taxon>
        <taxon>Streptosporangiales</taxon>
        <taxon>Nocardiopsidaceae</taxon>
        <taxon>Nocardiopsis</taxon>
    </lineage>
</organism>
<keyword evidence="3" id="KW-1185">Reference proteome</keyword>
<accession>A0ABV9DZQ3</accession>
<keyword evidence="1" id="KW-1133">Transmembrane helix</keyword>